<dbReference type="GO" id="GO:0003978">
    <property type="term" value="F:UDP-glucose 4-epimerase activity"/>
    <property type="evidence" value="ECO:0007669"/>
    <property type="project" value="UniProtKB-EC"/>
</dbReference>
<organism evidence="4 5">
    <name type="scientific">Herminiimonas arsenicoxydans</name>
    <dbReference type="NCBI Taxonomy" id="204773"/>
    <lineage>
        <taxon>Bacteria</taxon>
        <taxon>Pseudomonadati</taxon>
        <taxon>Pseudomonadota</taxon>
        <taxon>Betaproteobacteria</taxon>
        <taxon>Burkholderiales</taxon>
        <taxon>Oxalobacteraceae</taxon>
        <taxon>Herminiimonas</taxon>
    </lineage>
</organism>
<evidence type="ECO:0000256" key="1">
    <source>
        <dbReference type="ARBA" id="ARBA00005125"/>
    </source>
</evidence>
<dbReference type="HOGENOM" id="CLU_007383_6_1_4"/>
<dbReference type="CDD" id="cd05232">
    <property type="entry name" value="UDP_G4E_4_SDR_e"/>
    <property type="match status" value="1"/>
</dbReference>
<dbReference type="EC" id="5.1.3.2" evidence="4"/>
<gene>
    <name evidence="4" type="primary">galE2</name>
    <name evidence="4" type="ordered locus">HEAR1149</name>
</gene>
<evidence type="ECO:0000256" key="2">
    <source>
        <dbReference type="ARBA" id="ARBA00007637"/>
    </source>
</evidence>
<dbReference type="Pfam" id="PF01370">
    <property type="entry name" value="Epimerase"/>
    <property type="match status" value="1"/>
</dbReference>
<dbReference type="AlphaFoldDB" id="A4G491"/>
<sequence>MNKILVTGANGFVGSSLCDTLCRRGMDFVPVVRKADLNGQISVGDLGPDTDWTAALDGCDVVIHLAARVHVMNDSASDPLAAFRAVNVDATLNLARQALAKGVKRFVFVSSIKVNGEETTNQAFTAFDEPAPIDPYGQSKLEAEIALQELGNVTGLEVVIVRPPLVYGPGVRANFRRLMQLVKIGVPLPLGAIHNRRSMVAVDNLVDLLVLCASHPAAAGQVFMVSDDHDVSISELLRLLAAAMGKRSMLLALPAGLIAGAAAVLGKSAVASRLLGSLQVDINHTKSTLQWQPPVSMEFALKKTVAAYRAHS</sequence>
<dbReference type="InterPro" id="IPR036291">
    <property type="entry name" value="NAD(P)-bd_dom_sf"/>
</dbReference>
<evidence type="ECO:0000313" key="4">
    <source>
        <dbReference type="EMBL" id="CAL61328.1"/>
    </source>
</evidence>
<dbReference type="eggNOG" id="COG0451">
    <property type="taxonomic scope" value="Bacteria"/>
</dbReference>
<dbReference type="OrthoDB" id="9801056at2"/>
<feature type="domain" description="NAD-dependent epimerase/dehydratase" evidence="3">
    <location>
        <begin position="4"/>
        <end position="222"/>
    </location>
</feature>
<dbReference type="KEGG" id="har:HEAR1149"/>
<dbReference type="EMBL" id="CU207211">
    <property type="protein sequence ID" value="CAL61328.1"/>
    <property type="molecule type" value="Genomic_DNA"/>
</dbReference>
<name>A4G491_HERAR</name>
<evidence type="ECO:0000259" key="3">
    <source>
        <dbReference type="Pfam" id="PF01370"/>
    </source>
</evidence>
<protein>
    <submittedName>
        <fullName evidence="4">UDP-glucose 4-epimerase (Galactowaldenase) (UDP-galactose 4-epimerase) CapN-like</fullName>
        <ecNumber evidence="4">5.1.3.2</ecNumber>
    </submittedName>
</protein>
<reference evidence="4 5" key="1">
    <citation type="journal article" date="2007" name="PLoS Genet.">
        <title>A tale of two oxidation states: bacterial colonization of arsenic-rich environments.</title>
        <authorList>
            <person name="Muller D."/>
            <person name="Medigue C."/>
            <person name="Koechler S."/>
            <person name="Barbe V."/>
            <person name="Barakat M."/>
            <person name="Talla E."/>
            <person name="Bonnefoy V."/>
            <person name="Krin E."/>
            <person name="Arsene-Ploetze F."/>
            <person name="Carapito C."/>
            <person name="Chandler M."/>
            <person name="Cournoyer B."/>
            <person name="Cruveiller S."/>
            <person name="Dossat C."/>
            <person name="Duval S."/>
            <person name="Heymann M."/>
            <person name="Leize E."/>
            <person name="Lieutaud A."/>
            <person name="Lievremont D."/>
            <person name="Makita Y."/>
            <person name="Mangenot S."/>
            <person name="Nitschke W."/>
            <person name="Ortet P."/>
            <person name="Perdrial N."/>
            <person name="Schoepp B."/>
            <person name="Siguier N."/>
            <person name="Simeonova D.D."/>
            <person name="Rouy Z."/>
            <person name="Segurens B."/>
            <person name="Turlin E."/>
            <person name="Vallenet D."/>
            <person name="Van Dorsselaer A."/>
            <person name="Weiss S."/>
            <person name="Weissenbach J."/>
            <person name="Lett M.C."/>
            <person name="Danchin A."/>
            <person name="Bertin P.N."/>
        </authorList>
    </citation>
    <scope>NUCLEOTIDE SEQUENCE [LARGE SCALE GENOMIC DNA]</scope>
    <source>
        <strain evidence="5">ULPAs1</strain>
    </source>
</reference>
<comment type="similarity">
    <text evidence="2">Belongs to the NAD(P)-dependent epimerase/dehydratase family.</text>
</comment>
<comment type="pathway">
    <text evidence="1">Bacterial outer membrane biogenesis; LPS O-antigen biosynthesis.</text>
</comment>
<dbReference type="SUPFAM" id="SSF51735">
    <property type="entry name" value="NAD(P)-binding Rossmann-fold domains"/>
    <property type="match status" value="1"/>
</dbReference>
<dbReference type="STRING" id="204773.HEAR1149"/>
<dbReference type="PANTHER" id="PTHR43000">
    <property type="entry name" value="DTDP-D-GLUCOSE 4,6-DEHYDRATASE-RELATED"/>
    <property type="match status" value="1"/>
</dbReference>
<dbReference type="Proteomes" id="UP000006697">
    <property type="component" value="Chromosome"/>
</dbReference>
<dbReference type="Gene3D" id="3.40.50.720">
    <property type="entry name" value="NAD(P)-binding Rossmann-like Domain"/>
    <property type="match status" value="1"/>
</dbReference>
<evidence type="ECO:0000313" key="5">
    <source>
        <dbReference type="Proteomes" id="UP000006697"/>
    </source>
</evidence>
<keyword evidence="4" id="KW-0413">Isomerase</keyword>
<dbReference type="InterPro" id="IPR001509">
    <property type="entry name" value="Epimerase_deHydtase"/>
</dbReference>
<keyword evidence="5" id="KW-1185">Reference proteome</keyword>
<proteinExistence type="inferred from homology"/>
<accession>A4G491</accession>